<feature type="transmembrane region" description="Helical" evidence="2">
    <location>
        <begin position="335"/>
        <end position="352"/>
    </location>
</feature>
<keyword evidence="2" id="KW-0472">Membrane</keyword>
<evidence type="ECO:0000259" key="3">
    <source>
        <dbReference type="Pfam" id="PF01882"/>
    </source>
</evidence>
<evidence type="ECO:0000313" key="5">
    <source>
        <dbReference type="Proteomes" id="UP001227101"/>
    </source>
</evidence>
<dbReference type="RefSeq" id="WP_285453124.1">
    <property type="nucleotide sequence ID" value="NZ_CP127173.1"/>
</dbReference>
<protein>
    <submittedName>
        <fullName evidence="4">DUF58 domain-containing protein</fullName>
    </submittedName>
</protein>
<evidence type="ECO:0000313" key="4">
    <source>
        <dbReference type="EMBL" id="WIV56063.1"/>
    </source>
</evidence>
<sequence length="375" mass="39561">MIGLTRRGTGVLAGTVVLFSAGQWAGYPFFLAIAGAGAGALVAAVLLTGRRPRVAVTREIYPDRVERGKPAVATLRVHNPTGRRQVAFSAGDRLGGGLRAVRIRALAPNAEAVHRYELPTDRRGRHQVGPLTLDRGDPFGLGRRQVAAGEIATLWVHPRVHVLHPPGGGRPRHHHEGTAADNRLRGSYDLREVREYVPGDEIRHLHWKATARTGQLMVRDFADPDQPRFTALLDSRLRGPVLEEAVDLVASLVTSAARADRPARLVSSGGLDLDTSGGVPALRPLLDALCVLEPSSGAALVPEPLTRDGAGGLAVVTAGGTPADRAALAALRDRFAPLVVFVFCGSGAFAGIPGATVLDVSDAADAARRWNAVAP</sequence>
<feature type="domain" description="DUF58" evidence="3">
    <location>
        <begin position="192"/>
        <end position="223"/>
    </location>
</feature>
<gene>
    <name evidence="4" type="ORF">QP939_45930</name>
</gene>
<dbReference type="Pfam" id="PF01882">
    <property type="entry name" value="DUF58"/>
    <property type="match status" value="1"/>
</dbReference>
<reference evidence="4 5" key="1">
    <citation type="submission" date="2023-06" db="EMBL/GenBank/DDBJ databases">
        <authorList>
            <person name="Oyuntsetseg B."/>
            <person name="Kim S.B."/>
        </authorList>
    </citation>
    <scope>NUCLEOTIDE SEQUENCE [LARGE SCALE GENOMIC DNA]</scope>
    <source>
        <strain evidence="4 5">2-2</strain>
    </source>
</reference>
<feature type="transmembrane region" description="Helical" evidence="2">
    <location>
        <begin position="27"/>
        <end position="48"/>
    </location>
</feature>
<dbReference type="Proteomes" id="UP001227101">
    <property type="component" value="Chromosome"/>
</dbReference>
<dbReference type="PANTHER" id="PTHR34351">
    <property type="entry name" value="SLR1927 PROTEIN-RELATED"/>
    <property type="match status" value="1"/>
</dbReference>
<dbReference type="InterPro" id="IPR002881">
    <property type="entry name" value="DUF58"/>
</dbReference>
<evidence type="ECO:0000256" key="2">
    <source>
        <dbReference type="SAM" id="Phobius"/>
    </source>
</evidence>
<name>A0ABY8XKE3_9PSEU</name>
<dbReference type="EMBL" id="CP127173">
    <property type="protein sequence ID" value="WIV56063.1"/>
    <property type="molecule type" value="Genomic_DNA"/>
</dbReference>
<dbReference type="PANTHER" id="PTHR34351:SF1">
    <property type="entry name" value="SLR1927 PROTEIN"/>
    <property type="match status" value="1"/>
</dbReference>
<evidence type="ECO:0000256" key="1">
    <source>
        <dbReference type="SAM" id="MobiDB-lite"/>
    </source>
</evidence>
<keyword evidence="5" id="KW-1185">Reference proteome</keyword>
<feature type="region of interest" description="Disordered" evidence="1">
    <location>
        <begin position="165"/>
        <end position="184"/>
    </location>
</feature>
<keyword evidence="2" id="KW-0812">Transmembrane</keyword>
<keyword evidence="2" id="KW-1133">Transmembrane helix</keyword>
<organism evidence="4 5">
    <name type="scientific">Amycolatopsis nalaikhensis</name>
    <dbReference type="NCBI Taxonomy" id="715472"/>
    <lineage>
        <taxon>Bacteria</taxon>
        <taxon>Bacillati</taxon>
        <taxon>Actinomycetota</taxon>
        <taxon>Actinomycetes</taxon>
        <taxon>Pseudonocardiales</taxon>
        <taxon>Pseudonocardiaceae</taxon>
        <taxon>Amycolatopsis</taxon>
    </lineage>
</organism>
<accession>A0ABY8XKE3</accession>
<proteinExistence type="predicted"/>